<dbReference type="InterPro" id="IPR036640">
    <property type="entry name" value="ABC1_TM_sf"/>
</dbReference>
<dbReference type="PANTHER" id="PTHR24221:SF654">
    <property type="entry name" value="ATP-BINDING CASSETTE SUB-FAMILY B MEMBER 6"/>
    <property type="match status" value="1"/>
</dbReference>
<feature type="domain" description="ABC transporter" evidence="8">
    <location>
        <begin position="344"/>
        <end position="565"/>
    </location>
</feature>
<dbReference type="Pfam" id="PF00005">
    <property type="entry name" value="ABC_tran"/>
    <property type="match status" value="1"/>
</dbReference>
<comment type="caution">
    <text evidence="10">The sequence shown here is derived from an EMBL/GenBank/DDBJ whole genome shotgun (WGS) entry which is preliminary data.</text>
</comment>
<dbReference type="SUPFAM" id="SSF90123">
    <property type="entry name" value="ABC transporter transmembrane region"/>
    <property type="match status" value="1"/>
</dbReference>
<dbReference type="PROSITE" id="PS50893">
    <property type="entry name" value="ABC_TRANSPORTER_2"/>
    <property type="match status" value="1"/>
</dbReference>
<dbReference type="InterPro" id="IPR039421">
    <property type="entry name" value="Type_1_exporter"/>
</dbReference>
<feature type="domain" description="ABC transmembrane type-1" evidence="9">
    <location>
        <begin position="27"/>
        <end position="317"/>
    </location>
</feature>
<dbReference type="RefSeq" id="WP_305977173.1">
    <property type="nucleotide sequence ID" value="NZ_JAPJDZ010000082.1"/>
</dbReference>
<keyword evidence="11" id="KW-1185">Reference proteome</keyword>
<dbReference type="InterPro" id="IPR003439">
    <property type="entry name" value="ABC_transporter-like_ATP-bd"/>
</dbReference>
<dbReference type="InterPro" id="IPR011527">
    <property type="entry name" value="ABC1_TM_dom"/>
</dbReference>
<feature type="transmembrane region" description="Helical" evidence="7">
    <location>
        <begin position="175"/>
        <end position="193"/>
    </location>
</feature>
<evidence type="ECO:0000259" key="9">
    <source>
        <dbReference type="PROSITE" id="PS50929"/>
    </source>
</evidence>
<comment type="subcellular location">
    <subcellularLocation>
        <location evidence="1">Cell membrane</location>
        <topology evidence="1">Multi-pass membrane protein</topology>
    </subcellularLocation>
</comment>
<evidence type="ECO:0000313" key="11">
    <source>
        <dbReference type="Proteomes" id="UP001231109"/>
    </source>
</evidence>
<proteinExistence type="predicted"/>
<evidence type="ECO:0000256" key="1">
    <source>
        <dbReference type="ARBA" id="ARBA00004651"/>
    </source>
</evidence>
<accession>A0ABT9I3L7</accession>
<protein>
    <submittedName>
        <fullName evidence="10">ATP-binding cassette domain-containing protein</fullName>
    </submittedName>
</protein>
<evidence type="ECO:0000256" key="5">
    <source>
        <dbReference type="ARBA" id="ARBA00022989"/>
    </source>
</evidence>
<evidence type="ECO:0000256" key="2">
    <source>
        <dbReference type="ARBA" id="ARBA00022692"/>
    </source>
</evidence>
<dbReference type="PROSITE" id="PS00211">
    <property type="entry name" value="ABC_TRANSPORTER_1"/>
    <property type="match status" value="1"/>
</dbReference>
<feature type="transmembrane region" description="Helical" evidence="7">
    <location>
        <begin position="56"/>
        <end position="81"/>
    </location>
</feature>
<evidence type="ECO:0000313" key="10">
    <source>
        <dbReference type="EMBL" id="MDP5137982.1"/>
    </source>
</evidence>
<organism evidence="10 11">
    <name type="scientific">Rheinheimera baltica</name>
    <dbReference type="NCBI Taxonomy" id="67576"/>
    <lineage>
        <taxon>Bacteria</taxon>
        <taxon>Pseudomonadati</taxon>
        <taxon>Pseudomonadota</taxon>
        <taxon>Gammaproteobacteria</taxon>
        <taxon>Chromatiales</taxon>
        <taxon>Chromatiaceae</taxon>
        <taxon>Rheinheimera</taxon>
    </lineage>
</organism>
<dbReference type="InterPro" id="IPR027417">
    <property type="entry name" value="P-loop_NTPase"/>
</dbReference>
<feature type="transmembrane region" description="Helical" evidence="7">
    <location>
        <begin position="148"/>
        <end position="169"/>
    </location>
</feature>
<keyword evidence="6 7" id="KW-0472">Membrane</keyword>
<evidence type="ECO:0000256" key="3">
    <source>
        <dbReference type="ARBA" id="ARBA00022741"/>
    </source>
</evidence>
<dbReference type="InterPro" id="IPR003593">
    <property type="entry name" value="AAA+_ATPase"/>
</dbReference>
<feature type="transmembrane region" description="Helical" evidence="7">
    <location>
        <begin position="25"/>
        <end position="50"/>
    </location>
</feature>
<sequence>MLPPDNINALRFWLNLFITRNRHRLGIGAMLAVATALSGIALLALSGWFITATALAGSAIALGFVYALDIYLPGGGIRFFALSRTVSRYFERLYNHDTVLGQLARSRVALFSGLQQLSRCQSSTSSDSDWLNRLTAELDTLDNLYLRLLLPPMVTLLSTIVFFAILALWLPWFSLATAAGLLLALLLSCVLFLRQNISQGAELAGLFLAARADVIQLHEGIAELSASKSLLRYQHRLIASNSAIQQQEQQLQHHKARLQLMVNSLQSAVFVLLIFMLLDAFTTAAVSAPVAVLFILGWLGVAELISSLPAQLSVFGKTAFSAVRLAQLAQMPDTIARKAQQAQISTVQLNVTAHPHIACSAQQTLDLVLNADNAKLLVTGESGCGKSTLAACLAAEQTHPAVGIRLNGHAINAADWRRYQQQVAYLTQANSIFADTLRYNLQLGQEALPEQALWDALTAVELEQWARALPQGLDTWLGDWGQNLSGGQARRLSLARLLLRQADLVILDEPFNGLDAEMANRIWHNIQPWLEKKLVFLSLHEKQEQLVNINRYYHLPLTVQTDTNI</sequence>
<keyword evidence="4 10" id="KW-0067">ATP-binding</keyword>
<evidence type="ECO:0000256" key="6">
    <source>
        <dbReference type="ARBA" id="ARBA00023136"/>
    </source>
</evidence>
<dbReference type="EMBL" id="JAPJDZ010000082">
    <property type="protein sequence ID" value="MDP5137982.1"/>
    <property type="molecule type" value="Genomic_DNA"/>
</dbReference>
<reference evidence="10 11" key="1">
    <citation type="submission" date="2022-11" db="EMBL/GenBank/DDBJ databases">
        <title>Viruses from the air-sea interface of a natural surface slick.</title>
        <authorList>
            <person name="Rahlff J."/>
            <person name="Holmfeldt K."/>
        </authorList>
    </citation>
    <scope>NUCLEOTIDE SEQUENCE [LARGE SCALE GENOMIC DNA]</scope>
    <source>
        <strain evidence="10 11">SMS4</strain>
    </source>
</reference>
<dbReference type="Gene3D" id="1.20.1560.10">
    <property type="entry name" value="ABC transporter type 1, transmembrane domain"/>
    <property type="match status" value="1"/>
</dbReference>
<dbReference type="InterPro" id="IPR017871">
    <property type="entry name" value="ABC_transporter-like_CS"/>
</dbReference>
<evidence type="ECO:0000256" key="4">
    <source>
        <dbReference type="ARBA" id="ARBA00022840"/>
    </source>
</evidence>
<keyword evidence="3" id="KW-0547">Nucleotide-binding</keyword>
<gene>
    <name evidence="10" type="ORF">ORJ04_18695</name>
</gene>
<dbReference type="PROSITE" id="PS50929">
    <property type="entry name" value="ABC_TM1F"/>
    <property type="match status" value="1"/>
</dbReference>
<dbReference type="PANTHER" id="PTHR24221">
    <property type="entry name" value="ATP-BINDING CASSETTE SUB-FAMILY B"/>
    <property type="match status" value="1"/>
</dbReference>
<keyword evidence="2 7" id="KW-0812">Transmembrane</keyword>
<name>A0ABT9I3L7_9GAMM</name>
<dbReference type="Gene3D" id="3.40.50.300">
    <property type="entry name" value="P-loop containing nucleotide triphosphate hydrolases"/>
    <property type="match status" value="1"/>
</dbReference>
<dbReference type="SUPFAM" id="SSF52540">
    <property type="entry name" value="P-loop containing nucleoside triphosphate hydrolases"/>
    <property type="match status" value="1"/>
</dbReference>
<dbReference type="SMART" id="SM00382">
    <property type="entry name" value="AAA"/>
    <property type="match status" value="1"/>
</dbReference>
<evidence type="ECO:0000256" key="7">
    <source>
        <dbReference type="SAM" id="Phobius"/>
    </source>
</evidence>
<dbReference type="GO" id="GO:0005524">
    <property type="term" value="F:ATP binding"/>
    <property type="evidence" value="ECO:0007669"/>
    <property type="project" value="UniProtKB-KW"/>
</dbReference>
<keyword evidence="5 7" id="KW-1133">Transmembrane helix</keyword>
<dbReference type="Proteomes" id="UP001231109">
    <property type="component" value="Unassembled WGS sequence"/>
</dbReference>
<evidence type="ECO:0000259" key="8">
    <source>
        <dbReference type="PROSITE" id="PS50893"/>
    </source>
</evidence>